<dbReference type="RefSeq" id="WP_211911388.1">
    <property type="nucleotide sequence ID" value="NZ_CP036498.1"/>
</dbReference>
<organism evidence="1 2">
    <name type="scientific">Tardiphaga alba</name>
    <dbReference type="NCBI Taxonomy" id="340268"/>
    <lineage>
        <taxon>Bacteria</taxon>
        <taxon>Pseudomonadati</taxon>
        <taxon>Pseudomonadota</taxon>
        <taxon>Alphaproteobacteria</taxon>
        <taxon>Hyphomicrobiales</taxon>
        <taxon>Nitrobacteraceae</taxon>
        <taxon>Tardiphaga</taxon>
    </lineage>
</organism>
<evidence type="ECO:0000313" key="2">
    <source>
        <dbReference type="Proteomes" id="UP000682843"/>
    </source>
</evidence>
<keyword evidence="2" id="KW-1185">Reference proteome</keyword>
<dbReference type="EMBL" id="CP036498">
    <property type="protein sequence ID" value="QUS37854.1"/>
    <property type="molecule type" value="Genomic_DNA"/>
</dbReference>
<gene>
    <name evidence="1" type="ORF">RPMA_02510</name>
</gene>
<reference evidence="1 2" key="1">
    <citation type="submission" date="2019-02" db="EMBL/GenBank/DDBJ databases">
        <title>Emended description of the genus Rhodopseudomonas and description of Rhodopseudomonas albus sp. nov., a non-phototrophic, heavy-metal-tolerant bacterium isolated from garden soil.</title>
        <authorList>
            <person name="Bao Z."/>
            <person name="Cao W.W."/>
            <person name="Sato Y."/>
            <person name="Nishizawa T."/>
            <person name="Zhao J."/>
            <person name="Guo Y."/>
            <person name="Ohta H."/>
        </authorList>
    </citation>
    <scope>NUCLEOTIDE SEQUENCE [LARGE SCALE GENOMIC DNA]</scope>
    <source>
        <strain evidence="1 2">SK50-23</strain>
    </source>
</reference>
<sequence>MAQHESFDAILNREFRWPRAGDLPFTQSKDWSANAYIDRQGHGRLVLMIMGYKKAADLMVEKANEERIDRDTLIFPIMFNYRQFIELSLKHLISQYGPTVGIAANWQSHDLHFLWKVFVDVLTDYGHGAQEEADTAVASIITEFAKVDPNSFSYRYPVDRQGRPILLPSQGVDLTALSDVMKGVDGYFTGCDGYLDHLQSAGP</sequence>
<protein>
    <submittedName>
        <fullName evidence="1">Uncharacterized protein</fullName>
    </submittedName>
</protein>
<proteinExistence type="predicted"/>
<name>A0ABX8A2S6_9BRAD</name>
<accession>A0ABX8A2S6</accession>
<dbReference type="Proteomes" id="UP000682843">
    <property type="component" value="Chromosome"/>
</dbReference>
<evidence type="ECO:0000313" key="1">
    <source>
        <dbReference type="EMBL" id="QUS37854.1"/>
    </source>
</evidence>